<dbReference type="Gene3D" id="2.60.410.10">
    <property type="entry name" value="D-Ala-D-Ala carboxypeptidase, C-terminal domain"/>
    <property type="match status" value="1"/>
</dbReference>
<dbReference type="GO" id="GO:0009002">
    <property type="term" value="F:serine-type D-Ala-D-Ala carboxypeptidase activity"/>
    <property type="evidence" value="ECO:0007669"/>
    <property type="project" value="InterPro"/>
</dbReference>
<evidence type="ECO:0000256" key="11">
    <source>
        <dbReference type="SAM" id="SignalP"/>
    </source>
</evidence>
<dbReference type="GO" id="GO:0006508">
    <property type="term" value="P:proteolysis"/>
    <property type="evidence" value="ECO:0007669"/>
    <property type="project" value="InterPro"/>
</dbReference>
<keyword evidence="7" id="KW-0961">Cell wall biogenesis/degradation</keyword>
<protein>
    <submittedName>
        <fullName evidence="13">D-alanyl-D-alanine carboxypeptidase</fullName>
    </submittedName>
</protein>
<keyword evidence="5" id="KW-0133">Cell shape</keyword>
<comment type="caution">
    <text evidence="13">The sequence shown here is derived from an EMBL/GenBank/DDBJ whole genome shotgun (WGS) entry which is preliminary data.</text>
</comment>
<dbReference type="GO" id="GO:0071555">
    <property type="term" value="P:cell wall organization"/>
    <property type="evidence" value="ECO:0007669"/>
    <property type="project" value="UniProtKB-KW"/>
</dbReference>
<dbReference type="Pfam" id="PF00768">
    <property type="entry name" value="Peptidase_S11"/>
    <property type="match status" value="1"/>
</dbReference>
<keyword evidence="3 11" id="KW-0732">Signal</keyword>
<accession>A0A9D1G5A8</accession>
<dbReference type="InterPro" id="IPR001967">
    <property type="entry name" value="Peptidase_S11_N"/>
</dbReference>
<dbReference type="AlphaFoldDB" id="A0A9D1G5A8"/>
<evidence type="ECO:0000256" key="6">
    <source>
        <dbReference type="ARBA" id="ARBA00022984"/>
    </source>
</evidence>
<feature type="domain" description="Peptidase S11 D-alanyl-D-alanine carboxypeptidase A N-terminal" evidence="12">
    <location>
        <begin position="24"/>
        <end position="242"/>
    </location>
</feature>
<dbReference type="PRINTS" id="PR00725">
    <property type="entry name" value="DADACBPTASE1"/>
</dbReference>
<evidence type="ECO:0000256" key="4">
    <source>
        <dbReference type="ARBA" id="ARBA00022801"/>
    </source>
</evidence>
<sequence>MRKLTGLILSLALISFFKIPAHAEPGNSAKSAILVHADTGTVLYEKNADEHMLIASTTKIMTAIVVLEHCELDDTVEVDARSAGIEGSSMYIKAGETYTVEELLYGLLLVSGNDAASALALHVSENIEDFAALMNEKAAELGMTESSFKNAHGLDEDGHYSTARDMAKLAAYCMENEDFARIAGTVSHTVGEQTLVNHNRLLREYEGCIGLKTGYTMAAGRALVSCAERDGARYVCVTLNDPDDWDDHKALYDWAFANYSFAEVIPAGLSHEVPVISGAESSAVAQTEGSARALIKNGESYTTRFELPSFVFAPIDEGESAGRAVACMGEREIASVRMVYSEEIPVEDGLALSPGERFLQFWLMSGCGSPFYLDEGRVEA</sequence>
<evidence type="ECO:0000313" key="13">
    <source>
        <dbReference type="EMBL" id="HIS97396.1"/>
    </source>
</evidence>
<dbReference type="InterPro" id="IPR012338">
    <property type="entry name" value="Beta-lactam/transpept-like"/>
</dbReference>
<feature type="chain" id="PRO_5039213773" evidence="11">
    <location>
        <begin position="24"/>
        <end position="380"/>
    </location>
</feature>
<dbReference type="PANTHER" id="PTHR21581:SF33">
    <property type="entry name" value="D-ALANYL-D-ALANINE CARBOXYPEPTIDASE DACB"/>
    <property type="match status" value="1"/>
</dbReference>
<keyword evidence="13" id="KW-0645">Protease</keyword>
<dbReference type="SUPFAM" id="SSF56601">
    <property type="entry name" value="beta-lactamase/transpeptidase-like"/>
    <property type="match status" value="1"/>
</dbReference>
<dbReference type="SUPFAM" id="SSF69189">
    <property type="entry name" value="Penicillin-binding protein associated domain"/>
    <property type="match status" value="1"/>
</dbReference>
<organism evidence="13 14">
    <name type="scientific">Candidatus Scatomorpha pullistercoris</name>
    <dbReference type="NCBI Taxonomy" id="2840929"/>
    <lineage>
        <taxon>Bacteria</taxon>
        <taxon>Bacillati</taxon>
        <taxon>Bacillota</taxon>
        <taxon>Clostridia</taxon>
        <taxon>Eubacteriales</taxon>
        <taxon>Candidatus Scatomorpha</taxon>
    </lineage>
</organism>
<dbReference type="Gene3D" id="3.40.710.10">
    <property type="entry name" value="DD-peptidase/beta-lactamase superfamily"/>
    <property type="match status" value="1"/>
</dbReference>
<reference evidence="13" key="1">
    <citation type="submission" date="2020-10" db="EMBL/GenBank/DDBJ databases">
        <authorList>
            <person name="Gilroy R."/>
        </authorList>
    </citation>
    <scope>NUCLEOTIDE SEQUENCE</scope>
    <source>
        <strain evidence="13">ChiHecec3B27-6122</strain>
    </source>
</reference>
<keyword evidence="13" id="KW-0121">Carboxypeptidase</keyword>
<dbReference type="EMBL" id="DVJS01000135">
    <property type="protein sequence ID" value="HIS97396.1"/>
    <property type="molecule type" value="Genomic_DNA"/>
</dbReference>
<evidence type="ECO:0000256" key="7">
    <source>
        <dbReference type="ARBA" id="ARBA00023316"/>
    </source>
</evidence>
<evidence type="ECO:0000256" key="10">
    <source>
        <dbReference type="RuleBase" id="RU004016"/>
    </source>
</evidence>
<gene>
    <name evidence="13" type="ORF">IAD42_05420</name>
</gene>
<comment type="function">
    <text evidence="1">Removes C-terminal D-alanyl residues from sugar-peptide cell wall precursors.</text>
</comment>
<name>A0A9D1G5A8_9FIRM</name>
<evidence type="ECO:0000259" key="12">
    <source>
        <dbReference type="Pfam" id="PF00768"/>
    </source>
</evidence>
<dbReference type="InterPro" id="IPR015956">
    <property type="entry name" value="Peniciliin-bd_prot_C_sf"/>
</dbReference>
<keyword evidence="4" id="KW-0378">Hydrolase</keyword>
<evidence type="ECO:0000256" key="2">
    <source>
        <dbReference type="ARBA" id="ARBA00007164"/>
    </source>
</evidence>
<dbReference type="GO" id="GO:0008360">
    <property type="term" value="P:regulation of cell shape"/>
    <property type="evidence" value="ECO:0007669"/>
    <property type="project" value="UniProtKB-KW"/>
</dbReference>
<feature type="signal peptide" evidence="11">
    <location>
        <begin position="1"/>
        <end position="23"/>
    </location>
</feature>
<evidence type="ECO:0000256" key="9">
    <source>
        <dbReference type="PIRSR" id="PIRSR618044-2"/>
    </source>
</evidence>
<feature type="active site" description="Acyl-ester intermediate" evidence="8">
    <location>
        <position position="56"/>
    </location>
</feature>
<feature type="active site" evidence="8">
    <location>
        <position position="111"/>
    </location>
</feature>
<dbReference type="InterPro" id="IPR018044">
    <property type="entry name" value="Peptidase_S11"/>
</dbReference>
<dbReference type="GO" id="GO:0009252">
    <property type="term" value="P:peptidoglycan biosynthetic process"/>
    <property type="evidence" value="ECO:0007669"/>
    <property type="project" value="UniProtKB-KW"/>
</dbReference>
<evidence type="ECO:0000313" key="14">
    <source>
        <dbReference type="Proteomes" id="UP000886876"/>
    </source>
</evidence>
<evidence type="ECO:0000256" key="3">
    <source>
        <dbReference type="ARBA" id="ARBA00022729"/>
    </source>
</evidence>
<proteinExistence type="inferred from homology"/>
<feature type="binding site" evidence="9">
    <location>
        <position position="212"/>
    </location>
    <ligand>
        <name>substrate</name>
    </ligand>
</feature>
<evidence type="ECO:0000256" key="8">
    <source>
        <dbReference type="PIRSR" id="PIRSR618044-1"/>
    </source>
</evidence>
<dbReference type="InterPro" id="IPR037167">
    <property type="entry name" value="Peptidase_S11_C_sf"/>
</dbReference>
<dbReference type="PANTHER" id="PTHR21581">
    <property type="entry name" value="D-ALANYL-D-ALANINE CARBOXYPEPTIDASE"/>
    <property type="match status" value="1"/>
</dbReference>
<feature type="active site" description="Proton acceptor" evidence="8">
    <location>
        <position position="59"/>
    </location>
</feature>
<evidence type="ECO:0000256" key="1">
    <source>
        <dbReference type="ARBA" id="ARBA00003217"/>
    </source>
</evidence>
<keyword evidence="6" id="KW-0573">Peptidoglycan synthesis</keyword>
<comment type="similarity">
    <text evidence="2 10">Belongs to the peptidase S11 family.</text>
</comment>
<reference evidence="13" key="2">
    <citation type="journal article" date="2021" name="PeerJ">
        <title>Extensive microbial diversity within the chicken gut microbiome revealed by metagenomics and culture.</title>
        <authorList>
            <person name="Gilroy R."/>
            <person name="Ravi A."/>
            <person name="Getino M."/>
            <person name="Pursley I."/>
            <person name="Horton D.L."/>
            <person name="Alikhan N.F."/>
            <person name="Baker D."/>
            <person name="Gharbi K."/>
            <person name="Hall N."/>
            <person name="Watson M."/>
            <person name="Adriaenssens E.M."/>
            <person name="Foster-Nyarko E."/>
            <person name="Jarju S."/>
            <person name="Secka A."/>
            <person name="Antonio M."/>
            <person name="Oren A."/>
            <person name="Chaudhuri R.R."/>
            <person name="La Ragione R."/>
            <person name="Hildebrand F."/>
            <person name="Pallen M.J."/>
        </authorList>
    </citation>
    <scope>NUCLEOTIDE SEQUENCE</scope>
    <source>
        <strain evidence="13">ChiHecec3B27-6122</strain>
    </source>
</reference>
<dbReference type="Proteomes" id="UP000886876">
    <property type="component" value="Unassembled WGS sequence"/>
</dbReference>
<evidence type="ECO:0000256" key="5">
    <source>
        <dbReference type="ARBA" id="ARBA00022960"/>
    </source>
</evidence>